<reference evidence="2" key="1">
    <citation type="submission" date="2016-02" db="EMBL/GenBank/DDBJ databases">
        <title>Draft genome sequence of Microdochium bolleyi, a fungal endophyte of beachgrass.</title>
        <authorList>
            <consortium name="DOE Joint Genome Institute"/>
            <person name="David A.S."/>
            <person name="May G."/>
            <person name="Haridas S."/>
            <person name="Lim J."/>
            <person name="Wang M."/>
            <person name="Labutti K."/>
            <person name="Lipzen A."/>
            <person name="Barry K."/>
            <person name="Grigoriev I.V."/>
        </authorList>
    </citation>
    <scope>NUCLEOTIDE SEQUENCE [LARGE SCALE GENOMIC DNA]</scope>
    <source>
        <strain evidence="2">J235TASD1</strain>
    </source>
</reference>
<proteinExistence type="predicted"/>
<accession>A0A136J0T5</accession>
<keyword evidence="2" id="KW-1185">Reference proteome</keyword>
<dbReference type="AlphaFoldDB" id="A0A136J0T5"/>
<evidence type="ECO:0000313" key="2">
    <source>
        <dbReference type="Proteomes" id="UP000070501"/>
    </source>
</evidence>
<dbReference type="Proteomes" id="UP000070501">
    <property type="component" value="Unassembled WGS sequence"/>
</dbReference>
<evidence type="ECO:0000313" key="1">
    <source>
        <dbReference type="EMBL" id="KXJ90850.1"/>
    </source>
</evidence>
<gene>
    <name evidence="1" type="ORF">Micbo1qcDRAFT_67556</name>
</gene>
<sequence length="63" mass="7087">MYTHAPTGPSSRVDDFTRAIHRTRMDKAIGLGRCRVYLFIFVPAILLRNMASLQHYCVASSSS</sequence>
<dbReference type="OrthoDB" id="4331875at2759"/>
<protein>
    <submittedName>
        <fullName evidence="1">Uncharacterized protein</fullName>
    </submittedName>
</protein>
<dbReference type="EMBL" id="KQ964251">
    <property type="protein sequence ID" value="KXJ90850.1"/>
    <property type="molecule type" value="Genomic_DNA"/>
</dbReference>
<name>A0A136J0T5_9PEZI</name>
<dbReference type="InParanoid" id="A0A136J0T5"/>
<organism evidence="1 2">
    <name type="scientific">Microdochium bolleyi</name>
    <dbReference type="NCBI Taxonomy" id="196109"/>
    <lineage>
        <taxon>Eukaryota</taxon>
        <taxon>Fungi</taxon>
        <taxon>Dikarya</taxon>
        <taxon>Ascomycota</taxon>
        <taxon>Pezizomycotina</taxon>
        <taxon>Sordariomycetes</taxon>
        <taxon>Xylariomycetidae</taxon>
        <taxon>Xylariales</taxon>
        <taxon>Microdochiaceae</taxon>
        <taxon>Microdochium</taxon>
    </lineage>
</organism>